<dbReference type="Pfam" id="PF00534">
    <property type="entry name" value="Glycos_transf_1"/>
    <property type="match status" value="1"/>
</dbReference>
<dbReference type="SUPFAM" id="SSF53756">
    <property type="entry name" value="UDP-Glycosyltransferase/glycogen phosphorylase"/>
    <property type="match status" value="1"/>
</dbReference>
<sequence length="382" mass="44440">MKVAIVHDYLHEYGGAETLVNAVWEIFPSADIYSATYDPAVMKRVGAFQRAKIFYPKWKDNIPGSIKNFVHKVLIANLPFYFQNLNLEKYDLVISSSAHFAKGVVTRPDQLHISYIHTPPRFLYGYQGETRKRDLWYWRMILNPLDAFLRKMDYKFAQRPDFLLCNSETVRKRIKKFYNRDAKVIYPFPEVGGNPEIRVAPKSGLPRNQGYPSFYLVVSRLAAYKNIDLIIKTCGKNNIPLKVAGTGSSREYLEALASKYKSVQMLGLVTQEEKYELYRKCRAMICAVRDEDFGMAPLEPMMFGKPVVALKESGYLETVIDGKTGIFFEELTEESLLHAIKKLERTSFNENFIKSHVQKFSRDRFKREFKEFVDQKLRSKYE</sequence>
<evidence type="ECO:0000259" key="2">
    <source>
        <dbReference type="Pfam" id="PF13439"/>
    </source>
</evidence>
<comment type="caution">
    <text evidence="3">The sequence shown here is derived from an EMBL/GenBank/DDBJ whole genome shotgun (WGS) entry which is preliminary data.</text>
</comment>
<reference evidence="3 4" key="1">
    <citation type="journal article" date="2016" name="Nat. Commun.">
        <title>Thousands of microbial genomes shed light on interconnected biogeochemical processes in an aquifer system.</title>
        <authorList>
            <person name="Anantharaman K."/>
            <person name="Brown C.T."/>
            <person name="Hug L.A."/>
            <person name="Sharon I."/>
            <person name="Castelle C.J."/>
            <person name="Probst A.J."/>
            <person name="Thomas B.C."/>
            <person name="Singh A."/>
            <person name="Wilkins M.J."/>
            <person name="Karaoz U."/>
            <person name="Brodie E.L."/>
            <person name="Williams K.H."/>
            <person name="Hubbard S.S."/>
            <person name="Banfield J.F."/>
        </authorList>
    </citation>
    <scope>NUCLEOTIDE SEQUENCE [LARGE SCALE GENOMIC DNA]</scope>
</reference>
<dbReference type="Gene3D" id="3.40.50.2000">
    <property type="entry name" value="Glycogen Phosphorylase B"/>
    <property type="match status" value="2"/>
</dbReference>
<dbReference type="InterPro" id="IPR050194">
    <property type="entry name" value="Glycosyltransferase_grp1"/>
</dbReference>
<dbReference type="Proteomes" id="UP000178771">
    <property type="component" value="Unassembled WGS sequence"/>
</dbReference>
<dbReference type="Pfam" id="PF13439">
    <property type="entry name" value="Glyco_transf_4"/>
    <property type="match status" value="1"/>
</dbReference>
<feature type="domain" description="Glycosyl transferase family 1" evidence="1">
    <location>
        <begin position="213"/>
        <end position="346"/>
    </location>
</feature>
<evidence type="ECO:0000313" key="3">
    <source>
        <dbReference type="EMBL" id="OGC52204.1"/>
    </source>
</evidence>
<dbReference type="InterPro" id="IPR001296">
    <property type="entry name" value="Glyco_trans_1"/>
</dbReference>
<organism evidence="3 4">
    <name type="scientific">candidate division WWE3 bacterium RIFCSPLOWO2_01_FULL_39_13</name>
    <dbReference type="NCBI Taxonomy" id="1802624"/>
    <lineage>
        <taxon>Bacteria</taxon>
        <taxon>Katanobacteria</taxon>
    </lineage>
</organism>
<dbReference type="InterPro" id="IPR028098">
    <property type="entry name" value="Glyco_trans_4-like_N"/>
</dbReference>
<dbReference type="STRING" id="1802624.A2982_01460"/>
<accession>A0A1F4V4V0</accession>
<proteinExistence type="predicted"/>
<evidence type="ECO:0000313" key="4">
    <source>
        <dbReference type="Proteomes" id="UP000178771"/>
    </source>
</evidence>
<dbReference type="PANTHER" id="PTHR45947:SF3">
    <property type="entry name" value="SULFOQUINOVOSYL TRANSFERASE SQD2"/>
    <property type="match status" value="1"/>
</dbReference>
<evidence type="ECO:0008006" key="5">
    <source>
        <dbReference type="Google" id="ProtNLM"/>
    </source>
</evidence>
<feature type="domain" description="Glycosyltransferase subfamily 4-like N-terminal" evidence="2">
    <location>
        <begin position="79"/>
        <end position="187"/>
    </location>
</feature>
<dbReference type="GO" id="GO:0016757">
    <property type="term" value="F:glycosyltransferase activity"/>
    <property type="evidence" value="ECO:0007669"/>
    <property type="project" value="InterPro"/>
</dbReference>
<evidence type="ECO:0000259" key="1">
    <source>
        <dbReference type="Pfam" id="PF00534"/>
    </source>
</evidence>
<name>A0A1F4V4V0_UNCKA</name>
<gene>
    <name evidence="3" type="ORF">A2982_01460</name>
</gene>
<dbReference type="AlphaFoldDB" id="A0A1F4V4V0"/>
<protein>
    <recommendedName>
        <fullName evidence="5">Glycosyl transferase family 1 domain-containing protein</fullName>
    </recommendedName>
</protein>
<dbReference type="EMBL" id="MEVH01000005">
    <property type="protein sequence ID" value="OGC52204.1"/>
    <property type="molecule type" value="Genomic_DNA"/>
</dbReference>
<dbReference type="PANTHER" id="PTHR45947">
    <property type="entry name" value="SULFOQUINOVOSYL TRANSFERASE SQD2"/>
    <property type="match status" value="1"/>
</dbReference>